<feature type="transmembrane region" description="Helical" evidence="5">
    <location>
        <begin position="140"/>
        <end position="160"/>
    </location>
</feature>
<sequence>MDGWSEFILAGMLFLASHAIPSMPKLKAALVRRLGPRGWVIAFSLLSTGLLFWVIYAAGRAPYVEIWPQEIWARWLVNLAMPMAILLGSFGLGTPNPFAFEGRTTGFDPVHPGIAGLTRQPLLWAIAIWAGAHLVANGDLAHVILFGAFALFTAMGMRTLEARKRRQMGETTWQRLSARTAMIPGAALLAGRWRPQRWPSPIRLVAAVLVWAALYHLHTPVIGVSPQP</sequence>
<dbReference type="AlphaFoldDB" id="A0A074JCH3"/>
<feature type="transmembrane region" description="Helical" evidence="5">
    <location>
        <begin position="71"/>
        <end position="92"/>
    </location>
</feature>
<dbReference type="Proteomes" id="UP000027432">
    <property type="component" value="Unassembled WGS sequence"/>
</dbReference>
<evidence type="ECO:0000256" key="2">
    <source>
        <dbReference type="ARBA" id="ARBA00022692"/>
    </source>
</evidence>
<evidence type="ECO:0000256" key="4">
    <source>
        <dbReference type="ARBA" id="ARBA00023136"/>
    </source>
</evidence>
<dbReference type="eggNOG" id="COG4094">
    <property type="taxonomic scope" value="Bacteria"/>
</dbReference>
<name>A0A074JCH3_9RHOB</name>
<evidence type="ECO:0000256" key="5">
    <source>
        <dbReference type="SAM" id="Phobius"/>
    </source>
</evidence>
<dbReference type="OrthoDB" id="7828645at2"/>
<evidence type="ECO:0000259" key="6">
    <source>
        <dbReference type="Pfam" id="PF07298"/>
    </source>
</evidence>
<keyword evidence="3 5" id="KW-1133">Transmembrane helix</keyword>
<feature type="transmembrane region" description="Helical" evidence="5">
    <location>
        <begin position="202"/>
        <end position="218"/>
    </location>
</feature>
<evidence type="ECO:0000256" key="3">
    <source>
        <dbReference type="ARBA" id="ARBA00022989"/>
    </source>
</evidence>
<feature type="domain" description="NnrU" evidence="6">
    <location>
        <begin position="7"/>
        <end position="226"/>
    </location>
</feature>
<organism evidence="7 8">
    <name type="scientific">Thioclava pacifica DSM 10166</name>
    <dbReference type="NCBI Taxonomy" id="1353537"/>
    <lineage>
        <taxon>Bacteria</taxon>
        <taxon>Pseudomonadati</taxon>
        <taxon>Pseudomonadota</taxon>
        <taxon>Alphaproteobacteria</taxon>
        <taxon>Rhodobacterales</taxon>
        <taxon>Paracoccaceae</taxon>
        <taxon>Thioclava</taxon>
    </lineage>
</organism>
<reference evidence="7 8" key="1">
    <citation type="submission" date="2013-07" db="EMBL/GenBank/DDBJ databases">
        <title>Thioclava pacifica DSM 10166 Genome Sequencing.</title>
        <authorList>
            <person name="Lai Q."/>
            <person name="Shao Z."/>
        </authorList>
    </citation>
    <scope>NUCLEOTIDE SEQUENCE [LARGE SCALE GENOMIC DNA]</scope>
    <source>
        <strain evidence="7 8">DSM 10166</strain>
    </source>
</reference>
<evidence type="ECO:0000313" key="7">
    <source>
        <dbReference type="EMBL" id="KEO54224.1"/>
    </source>
</evidence>
<dbReference type="RefSeq" id="WP_038075287.1">
    <property type="nucleotide sequence ID" value="NZ_AUND01000012.1"/>
</dbReference>
<dbReference type="GO" id="GO:0016020">
    <property type="term" value="C:membrane"/>
    <property type="evidence" value="ECO:0007669"/>
    <property type="project" value="UniProtKB-SubCell"/>
</dbReference>
<keyword evidence="8" id="KW-1185">Reference proteome</keyword>
<keyword evidence="4 5" id="KW-0472">Membrane</keyword>
<dbReference type="EMBL" id="AUND01000012">
    <property type="protein sequence ID" value="KEO54224.1"/>
    <property type="molecule type" value="Genomic_DNA"/>
</dbReference>
<dbReference type="InterPro" id="IPR009915">
    <property type="entry name" value="NnrU_dom"/>
</dbReference>
<keyword evidence="2 5" id="KW-0812">Transmembrane</keyword>
<gene>
    <name evidence="7" type="ORF">TP2_04695</name>
</gene>
<dbReference type="STRING" id="1353537.TP2_04695"/>
<proteinExistence type="predicted"/>
<dbReference type="Pfam" id="PF07298">
    <property type="entry name" value="NnrU"/>
    <property type="match status" value="1"/>
</dbReference>
<comment type="subcellular location">
    <subcellularLocation>
        <location evidence="1">Membrane</location>
        <topology evidence="1">Multi-pass membrane protein</topology>
    </subcellularLocation>
</comment>
<evidence type="ECO:0000313" key="8">
    <source>
        <dbReference type="Proteomes" id="UP000027432"/>
    </source>
</evidence>
<evidence type="ECO:0000256" key="1">
    <source>
        <dbReference type="ARBA" id="ARBA00004141"/>
    </source>
</evidence>
<feature type="transmembrane region" description="Helical" evidence="5">
    <location>
        <begin position="38"/>
        <end position="59"/>
    </location>
</feature>
<comment type="caution">
    <text evidence="7">The sequence shown here is derived from an EMBL/GenBank/DDBJ whole genome shotgun (WGS) entry which is preliminary data.</text>
</comment>
<protein>
    <recommendedName>
        <fullName evidence="6">NnrU domain-containing protein</fullName>
    </recommendedName>
</protein>
<accession>A0A074JCH3</accession>